<keyword evidence="3" id="KW-1185">Reference proteome</keyword>
<dbReference type="InterPro" id="IPR032710">
    <property type="entry name" value="NTF2-like_dom_sf"/>
</dbReference>
<dbReference type="Pfam" id="PF12680">
    <property type="entry name" value="SnoaL_2"/>
    <property type="match status" value="1"/>
</dbReference>
<organism evidence="2 3">
    <name type="scientific">Fulvitalea axinellae</name>
    <dbReference type="NCBI Taxonomy" id="1182444"/>
    <lineage>
        <taxon>Bacteria</taxon>
        <taxon>Pseudomonadati</taxon>
        <taxon>Bacteroidota</taxon>
        <taxon>Cytophagia</taxon>
        <taxon>Cytophagales</taxon>
        <taxon>Persicobacteraceae</taxon>
        <taxon>Fulvitalea</taxon>
    </lineage>
</organism>
<geneLocation type="plasmid" evidence="2 3">
    <name>pFA2</name>
</geneLocation>
<keyword evidence="2" id="KW-0614">Plasmid</keyword>
<dbReference type="EMBL" id="AP025316">
    <property type="protein sequence ID" value="BDD11827.1"/>
    <property type="molecule type" value="Genomic_DNA"/>
</dbReference>
<dbReference type="InterPro" id="IPR037401">
    <property type="entry name" value="SnoaL-like"/>
</dbReference>
<dbReference type="Gene3D" id="3.10.450.50">
    <property type="match status" value="1"/>
</dbReference>
<name>A0AAU9D2F3_9BACT</name>
<feature type="domain" description="SnoaL-like" evidence="1">
    <location>
        <begin position="21"/>
        <end position="104"/>
    </location>
</feature>
<dbReference type="KEGG" id="fax:FUAX_42590"/>
<accession>A0AAU9D2F3</accession>
<evidence type="ECO:0000313" key="2">
    <source>
        <dbReference type="EMBL" id="BDD11827.1"/>
    </source>
</evidence>
<dbReference type="AlphaFoldDB" id="A0AAU9D2F3"/>
<dbReference type="Proteomes" id="UP001348817">
    <property type="component" value="Plasmid pFA2"/>
</dbReference>
<dbReference type="RefSeq" id="WP_338395226.1">
    <property type="nucleotide sequence ID" value="NZ_AP025316.1"/>
</dbReference>
<gene>
    <name evidence="2" type="ORF">FUAX_42590</name>
</gene>
<reference evidence="2 3" key="1">
    <citation type="submission" date="2021-12" db="EMBL/GenBank/DDBJ databases">
        <title>Genome sequencing of bacteria with rrn-lacking chromosome and rrn-plasmid.</title>
        <authorList>
            <person name="Anda M."/>
            <person name="Iwasaki W."/>
        </authorList>
    </citation>
    <scope>NUCLEOTIDE SEQUENCE [LARGE SCALE GENOMIC DNA]</scope>
    <source>
        <strain evidence="2 3">DSM 100852</strain>
        <plasmid evidence="2 3">pFA2</plasmid>
    </source>
</reference>
<dbReference type="SUPFAM" id="SSF54427">
    <property type="entry name" value="NTF2-like"/>
    <property type="match status" value="1"/>
</dbReference>
<evidence type="ECO:0000313" key="3">
    <source>
        <dbReference type="Proteomes" id="UP001348817"/>
    </source>
</evidence>
<sequence>MEKTALEVFQSFGQKMMSGNDSWQDLIADDIQFIGPVDQLKGKKAFIELNESFMPTVRENNLKQLVESGNWVITQNEMRVAMKTGKTISLDMTEWIEVVDGKIQLIKVFYDAEEYRKEMNG</sequence>
<proteinExistence type="predicted"/>
<evidence type="ECO:0000259" key="1">
    <source>
        <dbReference type="Pfam" id="PF12680"/>
    </source>
</evidence>
<protein>
    <recommendedName>
        <fullName evidence="1">SnoaL-like domain-containing protein</fullName>
    </recommendedName>
</protein>